<evidence type="ECO:0000313" key="3">
    <source>
        <dbReference type="EMBL" id="THH18768.1"/>
    </source>
</evidence>
<protein>
    <recommendedName>
        <fullName evidence="2">Deoxyribonuclease NucA/NucB domain-containing protein</fullName>
    </recommendedName>
</protein>
<dbReference type="AlphaFoldDB" id="A0A4S4M327"/>
<organism evidence="3 4">
    <name type="scientific">Bondarzewia mesenterica</name>
    <dbReference type="NCBI Taxonomy" id="1095465"/>
    <lineage>
        <taxon>Eukaryota</taxon>
        <taxon>Fungi</taxon>
        <taxon>Dikarya</taxon>
        <taxon>Basidiomycota</taxon>
        <taxon>Agaricomycotina</taxon>
        <taxon>Agaricomycetes</taxon>
        <taxon>Russulales</taxon>
        <taxon>Bondarzewiaceae</taxon>
        <taxon>Bondarzewia</taxon>
    </lineage>
</organism>
<dbReference type="EMBL" id="SGPL01000064">
    <property type="protein sequence ID" value="THH18768.1"/>
    <property type="molecule type" value="Genomic_DNA"/>
</dbReference>
<sequence length="281" mass="30670">MQFIIYSLMQDDGPSGDGGCDPCQESCTSSGKREQVNHPRMLNGNDTSPWDDDETMRWRKVESVDEGGRVLVTYNLEFDCSKISEVCNNMCYGVYCKNQVQQWSLTVQRDSVPNCQAARKKNACGSSNPNYCSAKKGFTAGYSCDEFPFASTKEGQTITNVATRCVPKEQNSSQGGTISGFYRNGQKTGRLADGTAFTVVLDHTGSATNCGGYGGVGPKNCNKGTNHDAEYHDRALLPADSHNLAPERLETLDLSVPPLKLSGAQETSYRSYTSESCVDDY</sequence>
<feature type="domain" description="Deoxyribonuclease NucA/NucB" evidence="2">
    <location>
        <begin position="90"/>
        <end position="199"/>
    </location>
</feature>
<proteinExistence type="predicted"/>
<evidence type="ECO:0000259" key="2">
    <source>
        <dbReference type="Pfam" id="PF14040"/>
    </source>
</evidence>
<evidence type="ECO:0000313" key="4">
    <source>
        <dbReference type="Proteomes" id="UP000310158"/>
    </source>
</evidence>
<name>A0A4S4M327_9AGAM</name>
<reference evidence="3 4" key="1">
    <citation type="submission" date="2019-02" db="EMBL/GenBank/DDBJ databases">
        <title>Genome sequencing of the rare red list fungi Bondarzewia mesenterica.</title>
        <authorList>
            <person name="Buettner E."/>
            <person name="Kellner H."/>
        </authorList>
    </citation>
    <scope>NUCLEOTIDE SEQUENCE [LARGE SCALE GENOMIC DNA]</scope>
    <source>
        <strain evidence="3 4">DSM 108281</strain>
    </source>
</reference>
<dbReference type="Proteomes" id="UP000310158">
    <property type="component" value="Unassembled WGS sequence"/>
</dbReference>
<dbReference type="Pfam" id="PF14040">
    <property type="entry name" value="DNase_NucA_NucB"/>
    <property type="match status" value="1"/>
</dbReference>
<evidence type="ECO:0000256" key="1">
    <source>
        <dbReference type="SAM" id="MobiDB-lite"/>
    </source>
</evidence>
<comment type="caution">
    <text evidence="3">The sequence shown here is derived from an EMBL/GenBank/DDBJ whole genome shotgun (WGS) entry which is preliminary data.</text>
</comment>
<dbReference type="OrthoDB" id="3259102at2759"/>
<accession>A0A4S4M327</accession>
<gene>
    <name evidence="3" type="ORF">EW146_g2262</name>
</gene>
<feature type="region of interest" description="Disordered" evidence="1">
    <location>
        <begin position="13"/>
        <end position="51"/>
    </location>
</feature>
<dbReference type="InterPro" id="IPR029476">
    <property type="entry name" value="DNase_NucA_NucB"/>
</dbReference>
<keyword evidence="4" id="KW-1185">Reference proteome</keyword>